<feature type="region of interest" description="Disordered" evidence="1">
    <location>
        <begin position="336"/>
        <end position="356"/>
    </location>
</feature>
<reference evidence="2 3" key="1">
    <citation type="submission" date="2014-04" db="EMBL/GenBank/DDBJ databases">
        <authorList>
            <person name="Sears C."/>
            <person name="Carroll K."/>
            <person name="Sack B.R."/>
            <person name="Qadri F."/>
            <person name="Myers L.L."/>
            <person name="Chung G.-T."/>
            <person name="Escheverria P."/>
            <person name="Fraser C.M."/>
            <person name="Sadzewicz L."/>
            <person name="Shefchek K.A."/>
            <person name="Tallon L."/>
            <person name="Das S.P."/>
            <person name="Daugherty S."/>
            <person name="Mongodin E.F."/>
        </authorList>
    </citation>
    <scope>NUCLEOTIDE SEQUENCE [LARGE SCALE GENOMIC DNA]</scope>
    <source>
        <strain evidence="3">3775 SL(B) 10 (iv)</strain>
    </source>
</reference>
<dbReference type="CDD" id="cd13120">
    <property type="entry name" value="BF2867_like_N"/>
    <property type="match status" value="1"/>
</dbReference>
<dbReference type="InterPro" id="IPR025049">
    <property type="entry name" value="Mfa-like_1"/>
</dbReference>
<dbReference type="PROSITE" id="PS51257">
    <property type="entry name" value="PROKAR_LIPOPROTEIN"/>
    <property type="match status" value="1"/>
</dbReference>
<dbReference type="RefSeq" id="WP_032945764.1">
    <property type="nucleotide sequence ID" value="NZ_JNHI01000014.1"/>
</dbReference>
<accession>A0A078R998</accession>
<dbReference type="EMBL" id="JNHI01000014">
    <property type="protein sequence ID" value="KDS30537.1"/>
    <property type="molecule type" value="Genomic_DNA"/>
</dbReference>
<gene>
    <name evidence="2" type="ORF">M097_2566</name>
</gene>
<organism evidence="2 3">
    <name type="scientific">Phocaeicola vulgatus str. 3775 SL</name>
    <name type="common">B</name>
    <name type="synonym">iv</name>
    <dbReference type="NCBI Taxonomy" id="1339350"/>
    <lineage>
        <taxon>Bacteria</taxon>
        <taxon>Pseudomonadati</taxon>
        <taxon>Bacteroidota</taxon>
        <taxon>Bacteroidia</taxon>
        <taxon>Bacteroidales</taxon>
        <taxon>Bacteroidaceae</taxon>
        <taxon>Phocaeicola</taxon>
    </lineage>
</organism>
<protein>
    <recommendedName>
        <fullName evidence="4">Fimbrillin family protein</fullName>
    </recommendedName>
</protein>
<name>A0A078R998_PHOVU</name>
<dbReference type="Gene3D" id="2.60.40.2620">
    <property type="entry name" value="Fimbrillin-like"/>
    <property type="match status" value="1"/>
</dbReference>
<sequence length="356" mass="39534">MNRKTESIRVKQLYGIFLAATLLLGACTQEEGTNKFPQENIPISFSGNVPVMRSVKEYTTTSDLETIGVFAYFTHGNFNKDAATPNFMYNQLVGKQTDGTWSYSPVKFWPDNSTTDKISFFAYAPYINETASSNFFVQDKESSNGFPMLSYTVPTAENKQIDFLAATPVMNQNNGNVSFKLRHTLTKINVYVKSNDDTEEKSVTFFSITGIKSGILTYYTPTTDSDKGWLWAFPSPDKKETFTADITNFPVPNTIAEEKKLLATFFLLPAGKGSQFSITYQYAAKDGNNNAITQAIRIENQSLPSTDTWNPGASVSYTIGISRKTISVMSENDIASWEGGTDSETVNGTEEKQITN</sequence>
<evidence type="ECO:0000313" key="2">
    <source>
        <dbReference type="EMBL" id="KDS30537.1"/>
    </source>
</evidence>
<dbReference type="PATRIC" id="fig|1339350.3.peg.2457"/>
<dbReference type="AlphaFoldDB" id="A0A078R998"/>
<dbReference type="InterPro" id="IPR042278">
    <property type="entry name" value="Mfa-like_1_N"/>
</dbReference>
<proteinExistence type="predicted"/>
<evidence type="ECO:0008006" key="4">
    <source>
        <dbReference type="Google" id="ProtNLM"/>
    </source>
</evidence>
<dbReference type="Pfam" id="PF13149">
    <property type="entry name" value="Mfa_like_1"/>
    <property type="match status" value="1"/>
</dbReference>
<evidence type="ECO:0000256" key="1">
    <source>
        <dbReference type="SAM" id="MobiDB-lite"/>
    </source>
</evidence>
<evidence type="ECO:0000313" key="3">
    <source>
        <dbReference type="Proteomes" id="UP000028134"/>
    </source>
</evidence>
<dbReference type="Proteomes" id="UP000028134">
    <property type="component" value="Unassembled WGS sequence"/>
</dbReference>
<comment type="caution">
    <text evidence="2">The sequence shown here is derived from an EMBL/GenBank/DDBJ whole genome shotgun (WGS) entry which is preliminary data.</text>
</comment>